<evidence type="ECO:0000313" key="1">
    <source>
        <dbReference type="EMBL" id="AIJ25086.1"/>
    </source>
</evidence>
<protein>
    <submittedName>
        <fullName evidence="1">Pentapeptide repeat protein</fullName>
    </submittedName>
</protein>
<evidence type="ECO:0000313" key="2">
    <source>
        <dbReference type="Proteomes" id="UP000062973"/>
    </source>
</evidence>
<dbReference type="AlphaFoldDB" id="A0A076N1W4"/>
<dbReference type="eggNOG" id="COG1357">
    <property type="taxonomic scope" value="Bacteria"/>
</dbReference>
<dbReference type="RefSeq" id="WP_017983926.1">
    <property type="nucleotide sequence ID" value="NZ_AQUL01000001.1"/>
</dbReference>
<accession>A0A076N1W4</accession>
<sequence length="54" mass="6127">MDGLADIRAGWATLESLWADTVARARRLLEEASHERVDGEWSFVETPRRLVTDA</sequence>
<dbReference type="KEGG" id="amq:AMETH_4994"/>
<gene>
    <name evidence="1" type="ORF">AMETH_4994</name>
</gene>
<dbReference type="PATRIC" id="fig|1068978.7.peg.5369"/>
<dbReference type="Proteomes" id="UP000062973">
    <property type="component" value="Chromosome"/>
</dbReference>
<keyword evidence="2" id="KW-1185">Reference proteome</keyword>
<proteinExistence type="predicted"/>
<name>A0A076N1W4_AMYME</name>
<dbReference type="EMBL" id="CP009110">
    <property type="protein sequence ID" value="AIJ25086.1"/>
    <property type="molecule type" value="Genomic_DNA"/>
</dbReference>
<organism evidence="1 2">
    <name type="scientific">Amycolatopsis methanolica 239</name>
    <dbReference type="NCBI Taxonomy" id="1068978"/>
    <lineage>
        <taxon>Bacteria</taxon>
        <taxon>Bacillati</taxon>
        <taxon>Actinomycetota</taxon>
        <taxon>Actinomycetes</taxon>
        <taxon>Pseudonocardiales</taxon>
        <taxon>Pseudonocardiaceae</taxon>
        <taxon>Amycolatopsis</taxon>
        <taxon>Amycolatopsis methanolica group</taxon>
    </lineage>
</organism>
<dbReference type="HOGENOM" id="CLU_3039767_0_0_11"/>
<reference evidence="1 2" key="1">
    <citation type="submission" date="2014-07" db="EMBL/GenBank/DDBJ databases">
        <title>Whole Genome Sequence of the Amycolatopsis methanolica 239.</title>
        <authorList>
            <person name="Tang B."/>
        </authorList>
    </citation>
    <scope>NUCLEOTIDE SEQUENCE [LARGE SCALE GENOMIC DNA]</scope>
    <source>
        <strain evidence="1 2">239</strain>
    </source>
</reference>